<dbReference type="AlphaFoldDB" id="A0A4W4FJG5"/>
<dbReference type="Pfam" id="PF15008">
    <property type="entry name" value="DUF4518"/>
    <property type="match status" value="2"/>
</dbReference>
<evidence type="ECO:0000313" key="1">
    <source>
        <dbReference type="Ensembl" id="ENSEEEP00000025019.2"/>
    </source>
</evidence>
<keyword evidence="2" id="KW-1185">Reference proteome</keyword>
<accession>A0A4W4FJG5</accession>
<sequence>MYLYKMSALSQLELNGCRKLLKLLPADDLLTLKDTVTNRMIAVESSREAIEAIITYSQNSEELLKRKKVHRDIIFKYLTIEGVVVPPNSEKQQLVKRTLELWSSGNAVYQPLTKKLVFCPNLAHPGMQCFSTPHGLVLVAVAGTIHRDTTCLGIFEQVFGLIRAPMDGNSWKIKSLHLKIKGQISREKLPEVTYDVNEMLQLLM</sequence>
<dbReference type="PANTHER" id="PTHR21084:SF1">
    <property type="entry name" value="DENSE INCISORS"/>
    <property type="match status" value="1"/>
</dbReference>
<dbReference type="InterPro" id="IPR026698">
    <property type="entry name" value="UPF_C3orf38"/>
</dbReference>
<dbReference type="PANTHER" id="PTHR21084">
    <property type="entry name" value="DENSE INCISORS"/>
    <property type="match status" value="1"/>
</dbReference>
<dbReference type="STRING" id="8005.ENSEEEP00000025019"/>
<dbReference type="Proteomes" id="UP000314983">
    <property type="component" value="Chromosome 2"/>
</dbReference>
<dbReference type="Ensembl" id="ENSEEET00000025307.2">
    <property type="protein sequence ID" value="ENSEEEP00000025019.2"/>
    <property type="gene ID" value="ENSEEEG00000012137.2"/>
</dbReference>
<reference evidence="1" key="5">
    <citation type="submission" date="2025-09" db="UniProtKB">
        <authorList>
            <consortium name="Ensembl"/>
        </authorList>
    </citation>
    <scope>IDENTIFICATION</scope>
</reference>
<dbReference type="OMA" id="PYSENNW"/>
<reference evidence="1" key="4">
    <citation type="submission" date="2025-08" db="UniProtKB">
        <authorList>
            <consortium name="Ensembl"/>
        </authorList>
    </citation>
    <scope>IDENTIFICATION</scope>
</reference>
<protein>
    <recommendedName>
        <fullName evidence="3">NTF2 domain-containing protein</fullName>
    </recommendedName>
</protein>
<organism evidence="1 2">
    <name type="scientific">Electrophorus electricus</name>
    <name type="common">Electric eel</name>
    <name type="synonym">Gymnotus electricus</name>
    <dbReference type="NCBI Taxonomy" id="8005"/>
    <lineage>
        <taxon>Eukaryota</taxon>
        <taxon>Metazoa</taxon>
        <taxon>Chordata</taxon>
        <taxon>Craniata</taxon>
        <taxon>Vertebrata</taxon>
        <taxon>Euteleostomi</taxon>
        <taxon>Actinopterygii</taxon>
        <taxon>Neopterygii</taxon>
        <taxon>Teleostei</taxon>
        <taxon>Ostariophysi</taxon>
        <taxon>Gymnotiformes</taxon>
        <taxon>Gymnotoidei</taxon>
        <taxon>Gymnotidae</taxon>
        <taxon>Electrophorus</taxon>
    </lineage>
</organism>
<reference evidence="1" key="3">
    <citation type="submission" date="2020-05" db="EMBL/GenBank/DDBJ databases">
        <title>Electrophorus electricus (electric eel) genome, fEleEle1, primary haplotype.</title>
        <authorList>
            <person name="Myers G."/>
            <person name="Meyer A."/>
            <person name="Fedrigo O."/>
            <person name="Formenti G."/>
            <person name="Rhie A."/>
            <person name="Tracey A."/>
            <person name="Sims Y."/>
            <person name="Jarvis E.D."/>
        </authorList>
    </citation>
    <scope>NUCLEOTIDE SEQUENCE [LARGE SCALE GENOMIC DNA]</scope>
</reference>
<proteinExistence type="predicted"/>
<name>A0A4W4FJG5_ELEEL</name>
<evidence type="ECO:0008006" key="3">
    <source>
        <dbReference type="Google" id="ProtNLM"/>
    </source>
</evidence>
<evidence type="ECO:0000313" key="2">
    <source>
        <dbReference type="Proteomes" id="UP000314983"/>
    </source>
</evidence>
<reference evidence="2" key="2">
    <citation type="journal article" date="2017" name="Sci. Adv.">
        <title>A tail of two voltages: Proteomic comparison of the three electric organs of the electric eel.</title>
        <authorList>
            <person name="Traeger L.L."/>
            <person name="Sabat G."/>
            <person name="Barrett-Wilt G.A."/>
            <person name="Wells G.B."/>
            <person name="Sussman M.R."/>
        </authorList>
    </citation>
    <scope>NUCLEOTIDE SEQUENCE [LARGE SCALE GENOMIC DNA]</scope>
</reference>
<dbReference type="GeneTree" id="ENSGT00390000000367"/>
<reference evidence="2" key="1">
    <citation type="journal article" date="2014" name="Science">
        <title>Nonhuman genetics. Genomic basis for the convergent evolution of electric organs.</title>
        <authorList>
            <person name="Gallant J.R."/>
            <person name="Traeger L.L."/>
            <person name="Volkening J.D."/>
            <person name="Moffett H."/>
            <person name="Chen P.H."/>
            <person name="Novina C.D."/>
            <person name="Phillips G.N.Jr."/>
            <person name="Anand R."/>
            <person name="Wells G.B."/>
            <person name="Pinch M."/>
            <person name="Guth R."/>
            <person name="Unguez G.A."/>
            <person name="Albert J.S."/>
            <person name="Zakon H.H."/>
            <person name="Samanta M.P."/>
            <person name="Sussman M.R."/>
        </authorList>
    </citation>
    <scope>NUCLEOTIDE SEQUENCE [LARGE SCALE GENOMIC DNA]</scope>
</reference>